<dbReference type="EMBL" id="JACHJU010000005">
    <property type="protein sequence ID" value="MBB4943398.1"/>
    <property type="molecule type" value="Genomic_DNA"/>
</dbReference>
<sequence length="34" mass="3913">MAWRSGERNIRALARAVGISRDIIYADRHVLCNQ</sequence>
<protein>
    <submittedName>
        <fullName evidence="1">Uncharacterized protein</fullName>
    </submittedName>
</protein>
<name>A0A7W7S3W0_9ACTN</name>
<proteinExistence type="predicted"/>
<accession>A0A7W7S3W0</accession>
<comment type="caution">
    <text evidence="1">The sequence shown here is derived from an EMBL/GenBank/DDBJ whole genome shotgun (WGS) entry which is preliminary data.</text>
</comment>
<dbReference type="Proteomes" id="UP000534286">
    <property type="component" value="Unassembled WGS sequence"/>
</dbReference>
<dbReference type="AlphaFoldDB" id="A0A7W7S3W0"/>
<organism evidence="1 2">
    <name type="scientific">Streptosporangium album</name>
    <dbReference type="NCBI Taxonomy" id="47479"/>
    <lineage>
        <taxon>Bacteria</taxon>
        <taxon>Bacillati</taxon>
        <taxon>Actinomycetota</taxon>
        <taxon>Actinomycetes</taxon>
        <taxon>Streptosporangiales</taxon>
        <taxon>Streptosporangiaceae</taxon>
        <taxon>Streptosporangium</taxon>
    </lineage>
</organism>
<keyword evidence="2" id="KW-1185">Reference proteome</keyword>
<evidence type="ECO:0000313" key="1">
    <source>
        <dbReference type="EMBL" id="MBB4943398.1"/>
    </source>
</evidence>
<evidence type="ECO:0000313" key="2">
    <source>
        <dbReference type="Proteomes" id="UP000534286"/>
    </source>
</evidence>
<reference evidence="1 2" key="1">
    <citation type="submission" date="2020-08" db="EMBL/GenBank/DDBJ databases">
        <title>Sequencing the genomes of 1000 actinobacteria strains.</title>
        <authorList>
            <person name="Klenk H.-P."/>
        </authorList>
    </citation>
    <scope>NUCLEOTIDE SEQUENCE [LARGE SCALE GENOMIC DNA]</scope>
    <source>
        <strain evidence="1 2">DSM 43023</strain>
    </source>
</reference>
<gene>
    <name evidence="1" type="ORF">FHR32_007798</name>
</gene>